<proteinExistence type="predicted"/>
<feature type="compositionally biased region" description="Low complexity" evidence="1">
    <location>
        <begin position="107"/>
        <end position="119"/>
    </location>
</feature>
<dbReference type="AlphaFoldDB" id="A0AAE1L8Q9"/>
<keyword evidence="3" id="KW-1185">Reference proteome</keyword>
<sequence>MDVVLYVGWYAPYPHPHPLAGHYCAALPKRMCPYSGKSLSPPPRLPKRMRSSGTCISGNLRSREPRPTAPAPTPPTARARADLADVAPATASALGAADTSVTASSERQAAATRRAGAPTPRRDMPSRARLLVLGALGRHCMQRGCGGNAVGVEARTAE</sequence>
<reference evidence="2" key="2">
    <citation type="journal article" date="2023" name="BMC Genomics">
        <title>Pest status, molecular evolution, and epigenetic factors derived from the genome assembly of Frankliniella fusca, a thysanopteran phytovirus vector.</title>
        <authorList>
            <person name="Catto M.A."/>
            <person name="Labadie P.E."/>
            <person name="Jacobson A.L."/>
            <person name="Kennedy G.G."/>
            <person name="Srinivasan R."/>
            <person name="Hunt B.G."/>
        </authorList>
    </citation>
    <scope>NUCLEOTIDE SEQUENCE</scope>
    <source>
        <strain evidence="2">PL_HMW_Pooled</strain>
    </source>
</reference>
<evidence type="ECO:0000313" key="3">
    <source>
        <dbReference type="Proteomes" id="UP001219518"/>
    </source>
</evidence>
<gene>
    <name evidence="2" type="ORF">KUF71_020422</name>
</gene>
<reference evidence="2" key="1">
    <citation type="submission" date="2021-07" db="EMBL/GenBank/DDBJ databases">
        <authorList>
            <person name="Catto M.A."/>
            <person name="Jacobson A."/>
            <person name="Kennedy G."/>
            <person name="Labadie P."/>
            <person name="Hunt B.G."/>
            <person name="Srinivasan R."/>
        </authorList>
    </citation>
    <scope>NUCLEOTIDE SEQUENCE</scope>
    <source>
        <strain evidence="2">PL_HMW_Pooled</strain>
        <tissue evidence="2">Head</tissue>
    </source>
</reference>
<feature type="compositionally biased region" description="Polar residues" evidence="1">
    <location>
        <begin position="51"/>
        <end position="60"/>
    </location>
</feature>
<comment type="caution">
    <text evidence="2">The sequence shown here is derived from an EMBL/GenBank/DDBJ whole genome shotgun (WGS) entry which is preliminary data.</text>
</comment>
<evidence type="ECO:0000256" key="1">
    <source>
        <dbReference type="SAM" id="MobiDB-lite"/>
    </source>
</evidence>
<feature type="region of interest" description="Disordered" evidence="1">
    <location>
        <begin position="38"/>
        <end position="124"/>
    </location>
</feature>
<organism evidence="2 3">
    <name type="scientific">Frankliniella fusca</name>
    <dbReference type="NCBI Taxonomy" id="407009"/>
    <lineage>
        <taxon>Eukaryota</taxon>
        <taxon>Metazoa</taxon>
        <taxon>Ecdysozoa</taxon>
        <taxon>Arthropoda</taxon>
        <taxon>Hexapoda</taxon>
        <taxon>Insecta</taxon>
        <taxon>Pterygota</taxon>
        <taxon>Neoptera</taxon>
        <taxon>Paraneoptera</taxon>
        <taxon>Thysanoptera</taxon>
        <taxon>Terebrantia</taxon>
        <taxon>Thripoidea</taxon>
        <taxon>Thripidae</taxon>
        <taxon>Frankliniella</taxon>
    </lineage>
</organism>
<name>A0AAE1L8Q9_9NEOP</name>
<dbReference type="EMBL" id="JAHWGI010000182">
    <property type="protein sequence ID" value="KAK3910608.1"/>
    <property type="molecule type" value="Genomic_DNA"/>
</dbReference>
<evidence type="ECO:0000313" key="2">
    <source>
        <dbReference type="EMBL" id="KAK3910608.1"/>
    </source>
</evidence>
<protein>
    <submittedName>
        <fullName evidence="2">DNA topoisomerase 2-alpha</fullName>
    </submittedName>
</protein>
<dbReference type="Proteomes" id="UP001219518">
    <property type="component" value="Unassembled WGS sequence"/>
</dbReference>
<accession>A0AAE1L8Q9</accession>